<sequence>METQLLQKYLQNECTSDEARSVLRYLATTDGQRQLQLLLETDLADPGELHLDVVERQQAQRLFSRIQARKQDAAEASVRPLRPLWRWMAAATVGLILLATGSLFFYRQFVTPPPISLHTDFGQTRRVVLPDQSVVTMNGNTTLRYFEHWKADQPREVWVEGEAFFEVVHTQNHQRFQVHLPTQMNVEVLGTRFNVYTRKTKTKVVLNEGRIQMRVADNPANHLEMKPGEMFFADTETKAFCKKRVNALAQSSWRTDKLIFEGTTLTEVAQLLKDTYGLDVEIRDRDLLQQKVTGTIPGKDANTILKGLSALFDLKITRKANHIIIE</sequence>
<evidence type="ECO:0000313" key="4">
    <source>
        <dbReference type="EMBL" id="MFD1141805.1"/>
    </source>
</evidence>
<feature type="transmembrane region" description="Helical" evidence="1">
    <location>
        <begin position="87"/>
        <end position="106"/>
    </location>
</feature>
<dbReference type="InterPro" id="IPR012373">
    <property type="entry name" value="Ferrdict_sens_TM"/>
</dbReference>
<comment type="caution">
    <text evidence="4">The sequence shown here is derived from an EMBL/GenBank/DDBJ whole genome shotgun (WGS) entry which is preliminary data.</text>
</comment>
<dbReference type="PIRSF" id="PIRSF018266">
    <property type="entry name" value="FecR"/>
    <property type="match status" value="1"/>
</dbReference>
<dbReference type="Gene3D" id="3.55.50.30">
    <property type="match status" value="1"/>
</dbReference>
<accession>A0ABW3QEH2</accession>
<reference evidence="5" key="1">
    <citation type="journal article" date="2019" name="Int. J. Syst. Evol. Microbiol.">
        <title>The Global Catalogue of Microorganisms (GCM) 10K type strain sequencing project: providing services to taxonomists for standard genome sequencing and annotation.</title>
        <authorList>
            <consortium name="The Broad Institute Genomics Platform"/>
            <consortium name="The Broad Institute Genome Sequencing Center for Infectious Disease"/>
            <person name="Wu L."/>
            <person name="Ma J."/>
        </authorList>
    </citation>
    <scope>NUCLEOTIDE SEQUENCE [LARGE SCALE GENOMIC DNA]</scope>
    <source>
        <strain evidence="5">CCUG 55608</strain>
    </source>
</reference>
<dbReference type="InterPro" id="IPR006860">
    <property type="entry name" value="FecR"/>
</dbReference>
<dbReference type="Proteomes" id="UP001597116">
    <property type="component" value="Unassembled WGS sequence"/>
</dbReference>
<dbReference type="PANTHER" id="PTHR30273">
    <property type="entry name" value="PERIPLASMIC SIGNAL SENSOR AND SIGMA FACTOR ACTIVATOR FECR-RELATED"/>
    <property type="match status" value="1"/>
</dbReference>
<name>A0ABW3QEH2_9BACT</name>
<keyword evidence="5" id="KW-1185">Reference proteome</keyword>
<gene>
    <name evidence="4" type="ORF">ACFQ4C_11830</name>
</gene>
<dbReference type="InterPro" id="IPR032508">
    <property type="entry name" value="FecR_C"/>
</dbReference>
<dbReference type="EMBL" id="JBHTLP010000008">
    <property type="protein sequence ID" value="MFD1141805.1"/>
    <property type="molecule type" value="Genomic_DNA"/>
</dbReference>
<dbReference type="Gene3D" id="2.60.120.1440">
    <property type="match status" value="1"/>
</dbReference>
<dbReference type="PANTHER" id="PTHR30273:SF2">
    <property type="entry name" value="PROTEIN FECR"/>
    <property type="match status" value="1"/>
</dbReference>
<keyword evidence="1" id="KW-0812">Transmembrane</keyword>
<keyword evidence="1" id="KW-0472">Membrane</keyword>
<proteinExistence type="predicted"/>
<feature type="domain" description="Protein FecR C-terminal" evidence="3">
    <location>
        <begin position="257"/>
        <end position="325"/>
    </location>
</feature>
<dbReference type="Pfam" id="PF04773">
    <property type="entry name" value="FecR"/>
    <property type="match status" value="1"/>
</dbReference>
<keyword evidence="1" id="KW-1133">Transmembrane helix</keyword>
<evidence type="ECO:0000259" key="2">
    <source>
        <dbReference type="Pfam" id="PF04773"/>
    </source>
</evidence>
<organism evidence="4 5">
    <name type="scientific">Larkinella insperata</name>
    <dbReference type="NCBI Taxonomy" id="332158"/>
    <lineage>
        <taxon>Bacteria</taxon>
        <taxon>Pseudomonadati</taxon>
        <taxon>Bacteroidota</taxon>
        <taxon>Cytophagia</taxon>
        <taxon>Cytophagales</taxon>
        <taxon>Spirosomataceae</taxon>
        <taxon>Larkinella</taxon>
    </lineage>
</organism>
<feature type="domain" description="FecR protein" evidence="2">
    <location>
        <begin position="117"/>
        <end position="211"/>
    </location>
</feature>
<evidence type="ECO:0000259" key="3">
    <source>
        <dbReference type="Pfam" id="PF16344"/>
    </source>
</evidence>
<evidence type="ECO:0000313" key="5">
    <source>
        <dbReference type="Proteomes" id="UP001597116"/>
    </source>
</evidence>
<protein>
    <submittedName>
        <fullName evidence="4">FecR family protein</fullName>
    </submittedName>
</protein>
<dbReference type="Pfam" id="PF16344">
    <property type="entry name" value="FecR_C"/>
    <property type="match status" value="1"/>
</dbReference>
<evidence type="ECO:0000256" key="1">
    <source>
        <dbReference type="SAM" id="Phobius"/>
    </source>
</evidence>
<dbReference type="RefSeq" id="WP_265992297.1">
    <property type="nucleotide sequence ID" value="NZ_CP110973.1"/>
</dbReference>